<feature type="region of interest" description="Disordered" evidence="1">
    <location>
        <begin position="1"/>
        <end position="34"/>
    </location>
</feature>
<reference evidence="2" key="1">
    <citation type="submission" date="2020-02" db="EMBL/GenBank/DDBJ databases">
        <title>A new Streptomyces sp. for controlling soil-borne diseases.</title>
        <authorList>
            <person name="Li X."/>
            <person name="Tian Y."/>
            <person name="Gao K."/>
        </authorList>
    </citation>
    <scope>NUCLEOTIDE SEQUENCE [LARGE SCALE GENOMIC DNA]</scope>
    <source>
        <strain evidence="2">0250</strain>
    </source>
</reference>
<protein>
    <submittedName>
        <fullName evidence="2">Uncharacterized protein</fullName>
    </submittedName>
</protein>
<feature type="compositionally biased region" description="Polar residues" evidence="1">
    <location>
        <begin position="16"/>
        <end position="34"/>
    </location>
</feature>
<keyword evidence="3" id="KW-1185">Reference proteome</keyword>
<dbReference type="Proteomes" id="UP000476310">
    <property type="component" value="Unassembled WGS sequence"/>
</dbReference>
<accession>A0A6G4ARY8</accession>
<dbReference type="AlphaFoldDB" id="A0A6G4ARY8"/>
<name>A0A6G4ARY8_9ACTN</name>
<dbReference type="RefSeq" id="WP_164433982.1">
    <property type="nucleotide sequence ID" value="NZ_JAAIKT010000061.1"/>
</dbReference>
<organism evidence="2 3">
    <name type="scientific">Streptomyces rhizosphaericus</name>
    <dbReference type="NCBI Taxonomy" id="114699"/>
    <lineage>
        <taxon>Bacteria</taxon>
        <taxon>Bacillati</taxon>
        <taxon>Actinomycetota</taxon>
        <taxon>Actinomycetes</taxon>
        <taxon>Kitasatosporales</taxon>
        <taxon>Streptomycetaceae</taxon>
        <taxon>Streptomyces</taxon>
        <taxon>Streptomyces violaceusniger group</taxon>
    </lineage>
</organism>
<evidence type="ECO:0000313" key="2">
    <source>
        <dbReference type="EMBL" id="NEW75544.1"/>
    </source>
</evidence>
<comment type="caution">
    <text evidence="2">The sequence shown here is derived from an EMBL/GenBank/DDBJ whole genome shotgun (WGS) entry which is preliminary data.</text>
</comment>
<sequence>MPASEEQAGAPFLSVESVSAQQSTQGPATATAPSTPFLSVYELAEPAETSDPTTNSYVTFLNDLYDEEIDEALFELVDEAAVLYREGFQPAEPGDPRQARRVLEDHFAPLVSELEAMFDRLAGELGTRDPSSLNEHEVEELVDGYQPASQLPPSFEHLFGSVGKLVKKVANAAKKGVGALAKLGLGPVLNKLKGLIKPLLRKVLTAAVDKLPPALQPIARSLAQRLPLLRELDEEPAAQTDASVDVTELQHEFNQQVADLVFAENEAALELELARVMAQPDPPATTLAEFERAQELFISQLGELKEGEDPTPHVESFVPALIPVIRLGFRLGGRKRVVAFLARMIGRLVKKFVGPQHAPALSQAIVDVGLRLMGLEVTADDERRAAPEAIAATVVDTVRQVAALPDQVLDDPTMLEAFALEAFEQAAAANLPPVLPDAVYRERPDLRPAGGVRGCWLPRPRYKKFSRVFATTLTPQKAEAVPTVGGATLADFLEEQLGVAPGDTVEAEVHLYESVPGTTVPDLARAEAAAVAGLVGGGEQATAQLHPLTPTAAGVLLGEPLLGRPVSAKAMGSRRAIDLGQRLYHLALPGRRPLLVPQPGGRAGIRRHSGVHVAIDFPAGVIGVRLFLGESRAQKLAVRLRQAAHPGAAAMSLNGLLGRGLRAALSGRLRGRVRLVHEALTPEQALGAGLRRLAPVATEALAGRLREWLMAGLTDFFRTQGARFVTATEDSKDGVTIAFTLRDVPGLASLRQALKGGPWTSFGKGTPSVQVDVVAGYDHG</sequence>
<evidence type="ECO:0000256" key="1">
    <source>
        <dbReference type="SAM" id="MobiDB-lite"/>
    </source>
</evidence>
<evidence type="ECO:0000313" key="3">
    <source>
        <dbReference type="Proteomes" id="UP000476310"/>
    </source>
</evidence>
<proteinExistence type="predicted"/>
<dbReference type="EMBL" id="JAAIKT010000061">
    <property type="protein sequence ID" value="NEW75544.1"/>
    <property type="molecule type" value="Genomic_DNA"/>
</dbReference>
<gene>
    <name evidence="2" type="ORF">G4H13_35635</name>
</gene>